<feature type="coiled-coil region" evidence="1">
    <location>
        <begin position="7"/>
        <end position="34"/>
    </location>
</feature>
<reference evidence="2 3" key="1">
    <citation type="journal article" date="2020" name="ISME J.">
        <title>Comparative genomics reveals insights into cyanobacterial evolution and habitat adaptation.</title>
        <authorList>
            <person name="Chen M.Y."/>
            <person name="Teng W.K."/>
            <person name="Zhao L."/>
            <person name="Hu C.X."/>
            <person name="Zhou Y.K."/>
            <person name="Han B.P."/>
            <person name="Song L.R."/>
            <person name="Shu W.S."/>
        </authorList>
    </citation>
    <scope>NUCLEOTIDE SEQUENCE [LARGE SCALE GENOMIC DNA]</scope>
    <source>
        <strain evidence="2 3">FACHB-1050</strain>
    </source>
</reference>
<organism evidence="2 3">
    <name type="scientific">Phormidium tenue FACHB-1050</name>
    <dbReference type="NCBI Taxonomy" id="2692857"/>
    <lineage>
        <taxon>Bacteria</taxon>
        <taxon>Bacillati</taxon>
        <taxon>Cyanobacteriota</taxon>
        <taxon>Cyanophyceae</taxon>
        <taxon>Oscillatoriophycideae</taxon>
        <taxon>Oscillatoriales</taxon>
        <taxon>Oscillatoriaceae</taxon>
        <taxon>Phormidium</taxon>
    </lineage>
</organism>
<evidence type="ECO:0000256" key="1">
    <source>
        <dbReference type="SAM" id="Coils"/>
    </source>
</evidence>
<gene>
    <name evidence="2" type="ORF">H6G05_07575</name>
</gene>
<evidence type="ECO:0000313" key="2">
    <source>
        <dbReference type="EMBL" id="MBD2316705.1"/>
    </source>
</evidence>
<evidence type="ECO:0000313" key="3">
    <source>
        <dbReference type="Proteomes" id="UP000618445"/>
    </source>
</evidence>
<keyword evidence="1" id="KW-0175">Coiled coil</keyword>
<name>A0ABR8C8L4_9CYAN</name>
<keyword evidence="3" id="KW-1185">Reference proteome</keyword>
<accession>A0ABR8C8L4</accession>
<dbReference type="RefSeq" id="WP_190577591.1">
    <property type="nucleotide sequence ID" value="NZ_CAWPQU010000078.1"/>
</dbReference>
<protein>
    <submittedName>
        <fullName evidence="2">Uncharacterized protein</fullName>
    </submittedName>
</protein>
<dbReference type="Proteomes" id="UP000618445">
    <property type="component" value="Unassembled WGS sequence"/>
</dbReference>
<comment type="caution">
    <text evidence="2">The sequence shown here is derived from an EMBL/GenBank/DDBJ whole genome shotgun (WGS) entry which is preliminary data.</text>
</comment>
<dbReference type="EMBL" id="JACJQY010000008">
    <property type="protein sequence ID" value="MBD2316705.1"/>
    <property type="molecule type" value="Genomic_DNA"/>
</dbReference>
<sequence>MMTKEQIKEAAKAVIEAEKAVKAAKAVLADAQKVFTDAYREGYDDQDCLLQEINLINVDGDFWELKIDIDESAFEHLHHVTCTSVII</sequence>
<proteinExistence type="predicted"/>